<dbReference type="SUPFAM" id="SSF51182">
    <property type="entry name" value="RmlC-like cupins"/>
    <property type="match status" value="1"/>
</dbReference>
<dbReference type="Gene3D" id="2.60.120.10">
    <property type="entry name" value="Jelly Rolls"/>
    <property type="match status" value="1"/>
</dbReference>
<evidence type="ECO:0000313" key="3">
    <source>
        <dbReference type="Proteomes" id="UP000317093"/>
    </source>
</evidence>
<sequence>MKRGVLLILTGILVGAVGMSLAHQGKTGSSVRVLSTQETEEQLDGKATAATVVEVTLAPGGAGMPHRHPGPVFGYVLQGDYELGIDNKPTTILKAGETFYEPTMCLHRVSKNPSTESTTRLIAVVLHPKDAKRLTIPEKPSDLDSRPSGK</sequence>
<dbReference type="PANTHER" id="PTHR38599:SF1">
    <property type="entry name" value="CUPIN DOMAIN PROTEIN (AFU_ORTHOLOGUE AFUA_3G13620)"/>
    <property type="match status" value="1"/>
</dbReference>
<dbReference type="InterPro" id="IPR011051">
    <property type="entry name" value="RmlC_Cupin_sf"/>
</dbReference>
<evidence type="ECO:0000313" key="2">
    <source>
        <dbReference type="EMBL" id="QDU61078.1"/>
    </source>
</evidence>
<keyword evidence="3" id="KW-1185">Reference proteome</keyword>
<accession>A0A518B271</accession>
<reference evidence="2 3" key="1">
    <citation type="submission" date="2019-02" db="EMBL/GenBank/DDBJ databases">
        <title>Deep-cultivation of Planctomycetes and their phenomic and genomic characterization uncovers novel biology.</title>
        <authorList>
            <person name="Wiegand S."/>
            <person name="Jogler M."/>
            <person name="Boedeker C."/>
            <person name="Pinto D."/>
            <person name="Vollmers J."/>
            <person name="Rivas-Marin E."/>
            <person name="Kohn T."/>
            <person name="Peeters S.H."/>
            <person name="Heuer A."/>
            <person name="Rast P."/>
            <person name="Oberbeckmann S."/>
            <person name="Bunk B."/>
            <person name="Jeske O."/>
            <person name="Meyerdierks A."/>
            <person name="Storesund J.E."/>
            <person name="Kallscheuer N."/>
            <person name="Luecker S."/>
            <person name="Lage O.M."/>
            <person name="Pohl T."/>
            <person name="Merkel B.J."/>
            <person name="Hornburger P."/>
            <person name="Mueller R.-W."/>
            <person name="Bruemmer F."/>
            <person name="Labrenz M."/>
            <person name="Spormann A.M."/>
            <person name="Op den Camp H."/>
            <person name="Overmann J."/>
            <person name="Amann R."/>
            <person name="Jetten M.S.M."/>
            <person name="Mascher T."/>
            <person name="Medema M.H."/>
            <person name="Devos D.P."/>
            <person name="Kaster A.-K."/>
            <person name="Ovreas L."/>
            <person name="Rohde M."/>
            <person name="Galperin M.Y."/>
            <person name="Jogler C."/>
        </authorList>
    </citation>
    <scope>NUCLEOTIDE SEQUENCE [LARGE SCALE GENOMIC DNA]</scope>
    <source>
        <strain evidence="2 3">Pan216</strain>
    </source>
</reference>
<dbReference type="RefSeq" id="WP_145257717.1">
    <property type="nucleotide sequence ID" value="NZ_CP036279.1"/>
</dbReference>
<dbReference type="InterPro" id="IPR014710">
    <property type="entry name" value="RmlC-like_jellyroll"/>
</dbReference>
<organism evidence="2 3">
    <name type="scientific">Kolteria novifilia</name>
    <dbReference type="NCBI Taxonomy" id="2527975"/>
    <lineage>
        <taxon>Bacteria</taxon>
        <taxon>Pseudomonadati</taxon>
        <taxon>Planctomycetota</taxon>
        <taxon>Planctomycetia</taxon>
        <taxon>Kolteriales</taxon>
        <taxon>Kolteriaceae</taxon>
        <taxon>Kolteria</taxon>
    </lineage>
</organism>
<dbReference type="CDD" id="cd02234">
    <property type="entry name" value="cupin_BLR7677-like"/>
    <property type="match status" value="1"/>
</dbReference>
<dbReference type="Proteomes" id="UP000317093">
    <property type="component" value="Chromosome"/>
</dbReference>
<dbReference type="EMBL" id="CP036279">
    <property type="protein sequence ID" value="QDU61078.1"/>
    <property type="molecule type" value="Genomic_DNA"/>
</dbReference>
<dbReference type="AlphaFoldDB" id="A0A518B271"/>
<dbReference type="InterPro" id="IPR013096">
    <property type="entry name" value="Cupin_2"/>
</dbReference>
<feature type="domain" description="Cupin type-2" evidence="1">
    <location>
        <begin position="54"/>
        <end position="124"/>
    </location>
</feature>
<dbReference type="KEGG" id="knv:Pan216_19310"/>
<dbReference type="OrthoDB" id="9813436at2"/>
<dbReference type="Pfam" id="PF07883">
    <property type="entry name" value="Cupin_2"/>
    <property type="match status" value="1"/>
</dbReference>
<name>A0A518B271_9BACT</name>
<proteinExistence type="predicted"/>
<dbReference type="PANTHER" id="PTHR38599">
    <property type="entry name" value="CUPIN DOMAIN PROTEIN (AFU_ORTHOLOGUE AFUA_3G13620)"/>
    <property type="match status" value="1"/>
</dbReference>
<gene>
    <name evidence="2" type="ORF">Pan216_19310</name>
</gene>
<protein>
    <submittedName>
        <fullName evidence="2">Cupin domain protein</fullName>
    </submittedName>
</protein>
<evidence type="ECO:0000259" key="1">
    <source>
        <dbReference type="Pfam" id="PF07883"/>
    </source>
</evidence>